<gene>
    <name evidence="1" type="ORF">BBD41_23960</name>
</gene>
<dbReference type="Pfam" id="PF06042">
    <property type="entry name" value="NTP_transf_6"/>
    <property type="match status" value="1"/>
</dbReference>
<dbReference type="PANTHER" id="PTHR39166">
    <property type="entry name" value="BLL1166 PROTEIN"/>
    <property type="match status" value="1"/>
</dbReference>
<evidence type="ECO:0000313" key="1">
    <source>
        <dbReference type="EMBL" id="ANY75383.1"/>
    </source>
</evidence>
<sequence length="182" mass="21443">MLEERLKSWICEHQPLMADLQRVRELDLPQCYIAAGYIRNYVWDILHGYDRSDRHSDIDVVFFDPDDASRERDELLERKLRESTQNPKWSVKNQARMHIKNGDAPYRSTHDALSMWPETATAIGARLNPAGGIELVCPYGLEDLFAIRVRRSPAFLKREYYLERVQRKQWAGQWPLLTIIED</sequence>
<dbReference type="AlphaFoldDB" id="A0A1B2E5Z3"/>
<name>A0A1B2E5Z3_9BACL</name>
<dbReference type="KEGG" id="pib:BBD41_23960"/>
<accession>A0A1B2E5Z3</accession>
<organism evidence="1">
    <name type="scientific">Paenibacillus ihbetae</name>
    <dbReference type="NCBI Taxonomy" id="1870820"/>
    <lineage>
        <taxon>Bacteria</taxon>
        <taxon>Bacillati</taxon>
        <taxon>Bacillota</taxon>
        <taxon>Bacilli</taxon>
        <taxon>Bacillales</taxon>
        <taxon>Paenibacillaceae</taxon>
        <taxon>Paenibacillus</taxon>
    </lineage>
</organism>
<dbReference type="EMBL" id="CP016809">
    <property type="protein sequence ID" value="ANY75383.1"/>
    <property type="molecule type" value="Genomic_DNA"/>
</dbReference>
<dbReference type="InterPro" id="IPR009267">
    <property type="entry name" value="NTP_transf_6"/>
</dbReference>
<reference evidence="1" key="1">
    <citation type="submission" date="2016-08" db="EMBL/GenBank/DDBJ databases">
        <title>Complete Genome Seqeunce of Paenibacillus sp. nov. IHBB 9852 from high altitute lake of Indian trans-Himalayas.</title>
        <authorList>
            <person name="Kiran S."/>
            <person name="Swarnkar M.K."/>
            <person name="Rana A."/>
            <person name="Tewari R."/>
            <person name="Gulati A."/>
        </authorList>
    </citation>
    <scope>NUCLEOTIDE SEQUENCE [LARGE SCALE GENOMIC DNA]</scope>
    <source>
        <strain evidence="1">IHBB 9852</strain>
    </source>
</reference>
<evidence type="ECO:0008006" key="2">
    <source>
        <dbReference type="Google" id="ProtNLM"/>
    </source>
</evidence>
<dbReference type="RefSeq" id="WP_099479105.1">
    <property type="nucleotide sequence ID" value="NZ_CP016809.1"/>
</dbReference>
<protein>
    <recommendedName>
        <fullName evidence="2">Nitrate reductase</fullName>
    </recommendedName>
</protein>
<dbReference type="PANTHER" id="PTHR39166:SF1">
    <property type="entry name" value="BLL1166 PROTEIN"/>
    <property type="match status" value="1"/>
</dbReference>
<proteinExistence type="predicted"/>